<gene>
    <name evidence="1" type="ORF">Q8P09_10005</name>
</gene>
<organism evidence="1 2">
    <name type="scientific">Psychrobacter faecalis</name>
    <dbReference type="NCBI Taxonomy" id="180588"/>
    <lineage>
        <taxon>Bacteria</taxon>
        <taxon>Pseudomonadati</taxon>
        <taxon>Pseudomonadota</taxon>
        <taxon>Gammaproteobacteria</taxon>
        <taxon>Moraxellales</taxon>
        <taxon>Moraxellaceae</taxon>
        <taxon>Psychrobacter</taxon>
    </lineage>
</organism>
<dbReference type="Gene3D" id="2.40.110.10">
    <property type="entry name" value="Butyryl-CoA Dehydrogenase, subunit A, domain 2"/>
    <property type="match status" value="1"/>
</dbReference>
<dbReference type="EMBL" id="JAVAJI010000017">
    <property type="protein sequence ID" value="MDP4545407.1"/>
    <property type="molecule type" value="Genomic_DNA"/>
</dbReference>
<protein>
    <submittedName>
        <fullName evidence="1">Acyl-CoA dehydrogenase</fullName>
    </submittedName>
</protein>
<reference evidence="1 2" key="1">
    <citation type="submission" date="2023-08" db="EMBL/GenBank/DDBJ databases">
        <authorList>
            <person name="Kumar R."/>
        </authorList>
    </citation>
    <scope>NUCLEOTIDE SEQUENCE [LARGE SCALE GENOMIC DNA]</scope>
    <source>
        <strain evidence="1 2">LUR13</strain>
    </source>
</reference>
<proteinExistence type="predicted"/>
<keyword evidence="2" id="KW-1185">Reference proteome</keyword>
<dbReference type="InterPro" id="IPR009100">
    <property type="entry name" value="AcylCoA_DH/oxidase_NM_dom_sf"/>
</dbReference>
<sequence>MQVPDAKNAVLINIKSAIDDAIRAENQTIGSFAMTDKLRREILTILVGYSDQIPHPASGAGAISGAGAENVISEGDTTNAQNNKQASKPNQSNTLIRWQVLAYVSSLDLTLAKWFESHLDALSILHEVGYDKAPQGLWAVWAAEGHPNPIRYKEDKISGSKAWCSGANLVDYGLMTYRDEQGQAQLLMVDMHQSGIDIDNNAWQAIGMQATDTATIQFHEVDAINVGAPNAYLERVGFWHGAAGVAACWYGAAACIANYLITAYQHKPNDYKAMYLGQISTALAVTQQYFYHVANLIESEPQQNHELAIRQLRANVEQVARQVMETVGQALGAAPFCGNAHFARLTADLAVFIRQSHGAFDLQKIGELSSALDRATNSDLTDRQDNIWQL</sequence>
<dbReference type="InterPro" id="IPR046373">
    <property type="entry name" value="Acyl-CoA_Oxase/DH_mid-dom_sf"/>
</dbReference>
<evidence type="ECO:0000313" key="1">
    <source>
        <dbReference type="EMBL" id="MDP4545407.1"/>
    </source>
</evidence>
<accession>A0ABT9HI04</accession>
<name>A0ABT9HI04_9GAMM</name>
<evidence type="ECO:0000313" key="2">
    <source>
        <dbReference type="Proteomes" id="UP001228171"/>
    </source>
</evidence>
<comment type="caution">
    <text evidence="1">The sequence shown here is derived from an EMBL/GenBank/DDBJ whole genome shotgun (WGS) entry which is preliminary data.</text>
</comment>
<dbReference type="RefSeq" id="WP_305935893.1">
    <property type="nucleotide sequence ID" value="NZ_JAVAJI010000017.1"/>
</dbReference>
<dbReference type="Proteomes" id="UP001228171">
    <property type="component" value="Unassembled WGS sequence"/>
</dbReference>
<dbReference type="SUPFAM" id="SSF56645">
    <property type="entry name" value="Acyl-CoA dehydrogenase NM domain-like"/>
    <property type="match status" value="1"/>
</dbReference>